<evidence type="ECO:0000256" key="1">
    <source>
        <dbReference type="ARBA" id="ARBA00004123"/>
    </source>
</evidence>
<dbReference type="InterPro" id="IPR015300">
    <property type="entry name" value="DNA-bd_pseudobarrel_sf"/>
</dbReference>
<comment type="subcellular location">
    <subcellularLocation>
        <location evidence="1">Nucleus</location>
    </subcellularLocation>
</comment>
<keyword evidence="3" id="KW-0238">DNA-binding</keyword>
<accession>A0AAQ3RYL2</accession>
<dbReference type="GO" id="GO:0005634">
    <property type="term" value="C:nucleus"/>
    <property type="evidence" value="ECO:0007669"/>
    <property type="project" value="UniProtKB-SubCell"/>
</dbReference>
<keyword evidence="2" id="KW-0805">Transcription regulation</keyword>
<dbReference type="Pfam" id="PF02362">
    <property type="entry name" value="B3"/>
    <property type="match status" value="2"/>
</dbReference>
<dbReference type="InterPro" id="IPR003340">
    <property type="entry name" value="B3_DNA-bd"/>
</dbReference>
<reference evidence="8 9" key="1">
    <citation type="journal article" date="2023" name="Life. Sci Alliance">
        <title>Evolutionary insights into 3D genome organization and epigenetic landscape of Vigna mungo.</title>
        <authorList>
            <person name="Junaid A."/>
            <person name="Singh B."/>
            <person name="Bhatia S."/>
        </authorList>
    </citation>
    <scope>NUCLEOTIDE SEQUENCE [LARGE SCALE GENOMIC DNA]</scope>
    <source>
        <strain evidence="8">Urdbean</strain>
    </source>
</reference>
<evidence type="ECO:0000256" key="3">
    <source>
        <dbReference type="ARBA" id="ARBA00023125"/>
    </source>
</evidence>
<organism evidence="8 9">
    <name type="scientific">Vigna mungo</name>
    <name type="common">Black gram</name>
    <name type="synonym">Phaseolus mungo</name>
    <dbReference type="NCBI Taxonomy" id="3915"/>
    <lineage>
        <taxon>Eukaryota</taxon>
        <taxon>Viridiplantae</taxon>
        <taxon>Streptophyta</taxon>
        <taxon>Embryophyta</taxon>
        <taxon>Tracheophyta</taxon>
        <taxon>Spermatophyta</taxon>
        <taxon>Magnoliopsida</taxon>
        <taxon>eudicotyledons</taxon>
        <taxon>Gunneridae</taxon>
        <taxon>Pentapetalae</taxon>
        <taxon>rosids</taxon>
        <taxon>fabids</taxon>
        <taxon>Fabales</taxon>
        <taxon>Fabaceae</taxon>
        <taxon>Papilionoideae</taxon>
        <taxon>50 kb inversion clade</taxon>
        <taxon>NPAAA clade</taxon>
        <taxon>indigoferoid/millettioid clade</taxon>
        <taxon>Phaseoleae</taxon>
        <taxon>Vigna</taxon>
    </lineage>
</organism>
<dbReference type="Proteomes" id="UP001374535">
    <property type="component" value="Chromosome 5"/>
</dbReference>
<dbReference type="PANTHER" id="PTHR31920:SF108">
    <property type="entry name" value="B3 DOMAIN-CONTAINING TRANSCRIPTION FACTOR VRN1-LIKE"/>
    <property type="match status" value="1"/>
</dbReference>
<protein>
    <recommendedName>
        <fullName evidence="7">TF-B3 domain-containing protein</fullName>
    </recommendedName>
</protein>
<gene>
    <name evidence="8" type="ORF">V8G54_013651</name>
</gene>
<sequence>HHFSSFIYNPSKPPITIFTGDISSFLAPTIRMASETQRAPMLPNSFFKVILRTNLQTVKIPNMFTAKYGDDLPNPFFMNLPNQTQWKMIWENENGEIWLKEGWNEFTEHHSLDHEDLVLFEYVGTDQMNVNIYKQSGVEMDYPPEEESSEQIGGGERSLPRTSSLNQPNETRAREVACNFISCNPFFTVVITPSHVIEYRMNALDLEGIIEKKEYVVLQHGERSWRVRMLFNNARYRFGAGIRLFLTENELKEGDICIFELINKDNCIFKVYVF</sequence>
<dbReference type="GO" id="GO:0003677">
    <property type="term" value="F:DNA binding"/>
    <property type="evidence" value="ECO:0007669"/>
    <property type="project" value="UniProtKB-KW"/>
</dbReference>
<dbReference type="SMART" id="SM01019">
    <property type="entry name" value="B3"/>
    <property type="match status" value="2"/>
</dbReference>
<evidence type="ECO:0000256" key="4">
    <source>
        <dbReference type="ARBA" id="ARBA00023163"/>
    </source>
</evidence>
<keyword evidence="9" id="KW-1185">Reference proteome</keyword>
<feature type="domain" description="TF-B3" evidence="7">
    <location>
        <begin position="213"/>
        <end position="274"/>
    </location>
</feature>
<evidence type="ECO:0000256" key="5">
    <source>
        <dbReference type="ARBA" id="ARBA00023242"/>
    </source>
</evidence>
<dbReference type="SUPFAM" id="SSF101936">
    <property type="entry name" value="DNA-binding pseudobarrel domain"/>
    <property type="match status" value="2"/>
</dbReference>
<dbReference type="Gene3D" id="2.40.330.10">
    <property type="entry name" value="DNA-binding pseudobarrel domain"/>
    <property type="match status" value="2"/>
</dbReference>
<evidence type="ECO:0000256" key="2">
    <source>
        <dbReference type="ARBA" id="ARBA00023015"/>
    </source>
</evidence>
<evidence type="ECO:0000313" key="9">
    <source>
        <dbReference type="Proteomes" id="UP001374535"/>
    </source>
</evidence>
<name>A0AAQ3RYL2_VIGMU</name>
<dbReference type="PANTHER" id="PTHR31920">
    <property type="entry name" value="B3 DOMAIN-CONTAINING"/>
    <property type="match status" value="1"/>
</dbReference>
<evidence type="ECO:0000259" key="7">
    <source>
        <dbReference type="PROSITE" id="PS50863"/>
    </source>
</evidence>
<dbReference type="EMBL" id="CP144696">
    <property type="protein sequence ID" value="WVZ09121.1"/>
    <property type="molecule type" value="Genomic_DNA"/>
</dbReference>
<feature type="region of interest" description="Disordered" evidence="6">
    <location>
        <begin position="139"/>
        <end position="168"/>
    </location>
</feature>
<feature type="domain" description="TF-B3" evidence="7">
    <location>
        <begin position="43"/>
        <end position="136"/>
    </location>
</feature>
<dbReference type="CDD" id="cd10017">
    <property type="entry name" value="B3_DNA"/>
    <property type="match status" value="2"/>
</dbReference>
<dbReference type="AlphaFoldDB" id="A0AAQ3RYL2"/>
<keyword evidence="4" id="KW-0804">Transcription</keyword>
<evidence type="ECO:0000256" key="6">
    <source>
        <dbReference type="SAM" id="MobiDB-lite"/>
    </source>
</evidence>
<dbReference type="PROSITE" id="PS50863">
    <property type="entry name" value="B3"/>
    <property type="match status" value="2"/>
</dbReference>
<dbReference type="InterPro" id="IPR050655">
    <property type="entry name" value="Plant_B3_domain"/>
</dbReference>
<feature type="non-terminal residue" evidence="8">
    <location>
        <position position="1"/>
    </location>
</feature>
<keyword evidence="5" id="KW-0539">Nucleus</keyword>
<proteinExistence type="predicted"/>
<evidence type="ECO:0000313" key="8">
    <source>
        <dbReference type="EMBL" id="WVZ09121.1"/>
    </source>
</evidence>